<keyword evidence="3" id="KW-1185">Reference proteome</keyword>
<evidence type="ECO:0000313" key="3">
    <source>
        <dbReference type="Proteomes" id="UP000807306"/>
    </source>
</evidence>
<proteinExistence type="predicted"/>
<dbReference type="Proteomes" id="UP000807306">
    <property type="component" value="Unassembled WGS sequence"/>
</dbReference>
<reference evidence="2" key="1">
    <citation type="submission" date="2020-11" db="EMBL/GenBank/DDBJ databases">
        <authorList>
            <consortium name="DOE Joint Genome Institute"/>
            <person name="Ahrendt S."/>
            <person name="Riley R."/>
            <person name="Andreopoulos W."/>
            <person name="Labutti K."/>
            <person name="Pangilinan J."/>
            <person name="Ruiz-Duenas F.J."/>
            <person name="Barrasa J.M."/>
            <person name="Sanchez-Garcia M."/>
            <person name="Camarero S."/>
            <person name="Miyauchi S."/>
            <person name="Serrano A."/>
            <person name="Linde D."/>
            <person name="Babiker R."/>
            <person name="Drula E."/>
            <person name="Ayuso-Fernandez I."/>
            <person name="Pacheco R."/>
            <person name="Padilla G."/>
            <person name="Ferreira P."/>
            <person name="Barriuso J."/>
            <person name="Kellner H."/>
            <person name="Castanera R."/>
            <person name="Alfaro M."/>
            <person name="Ramirez L."/>
            <person name="Pisabarro A.G."/>
            <person name="Kuo A."/>
            <person name="Tritt A."/>
            <person name="Lipzen A."/>
            <person name="He G."/>
            <person name="Yan M."/>
            <person name="Ng V."/>
            <person name="Cullen D."/>
            <person name="Martin F."/>
            <person name="Rosso M.-N."/>
            <person name="Henrissat B."/>
            <person name="Hibbett D."/>
            <person name="Martinez A.T."/>
            <person name="Grigoriev I.V."/>
        </authorList>
    </citation>
    <scope>NUCLEOTIDE SEQUENCE</scope>
    <source>
        <strain evidence="2">CBS 506.95</strain>
    </source>
</reference>
<name>A0A9P6ESW1_9AGAR</name>
<comment type="caution">
    <text evidence="2">The sequence shown here is derived from an EMBL/GenBank/DDBJ whole genome shotgun (WGS) entry which is preliminary data.</text>
</comment>
<feature type="chain" id="PRO_5040204651" description="Secreted protein" evidence="1">
    <location>
        <begin position="18"/>
        <end position="106"/>
    </location>
</feature>
<dbReference type="EMBL" id="MU157826">
    <property type="protein sequence ID" value="KAF9534547.1"/>
    <property type="molecule type" value="Genomic_DNA"/>
</dbReference>
<gene>
    <name evidence="2" type="ORF">CPB83DRAFT_342168</name>
</gene>
<evidence type="ECO:0000256" key="1">
    <source>
        <dbReference type="SAM" id="SignalP"/>
    </source>
</evidence>
<keyword evidence="1" id="KW-0732">Signal</keyword>
<organism evidence="2 3">
    <name type="scientific">Crepidotus variabilis</name>
    <dbReference type="NCBI Taxonomy" id="179855"/>
    <lineage>
        <taxon>Eukaryota</taxon>
        <taxon>Fungi</taxon>
        <taxon>Dikarya</taxon>
        <taxon>Basidiomycota</taxon>
        <taxon>Agaricomycotina</taxon>
        <taxon>Agaricomycetes</taxon>
        <taxon>Agaricomycetidae</taxon>
        <taxon>Agaricales</taxon>
        <taxon>Agaricineae</taxon>
        <taxon>Crepidotaceae</taxon>
        <taxon>Crepidotus</taxon>
    </lineage>
</organism>
<evidence type="ECO:0008006" key="4">
    <source>
        <dbReference type="Google" id="ProtNLM"/>
    </source>
</evidence>
<protein>
    <recommendedName>
        <fullName evidence="4">Secreted protein</fullName>
    </recommendedName>
</protein>
<evidence type="ECO:0000313" key="2">
    <source>
        <dbReference type="EMBL" id="KAF9534547.1"/>
    </source>
</evidence>
<feature type="signal peptide" evidence="1">
    <location>
        <begin position="1"/>
        <end position="17"/>
    </location>
</feature>
<accession>A0A9P6ESW1</accession>
<dbReference type="AlphaFoldDB" id="A0A9P6ESW1"/>
<sequence length="106" mass="11874">MWFVNTSHRLMFSRALATSIFMSRAVQSMALLPWRRARVLVLMGMPPPPREYANLLSHRTAQFPSALLHLSPRTLETIHAPGGTPFATMQNLSICSLSIGHFISVQ</sequence>